<evidence type="ECO:0000313" key="4">
    <source>
        <dbReference type="Proteomes" id="UP000238916"/>
    </source>
</evidence>
<evidence type="ECO:0000256" key="1">
    <source>
        <dbReference type="SAM" id="MobiDB-lite"/>
    </source>
</evidence>
<dbReference type="SUPFAM" id="SSF54106">
    <property type="entry name" value="LysM domain"/>
    <property type="match status" value="1"/>
</dbReference>
<dbReference type="SMART" id="SM00257">
    <property type="entry name" value="LysM"/>
    <property type="match status" value="1"/>
</dbReference>
<accession>A0A2U3L642</accession>
<feature type="compositionally biased region" description="Basic residues" evidence="1">
    <location>
        <begin position="51"/>
        <end position="60"/>
    </location>
</feature>
<dbReference type="InterPro" id="IPR036779">
    <property type="entry name" value="LysM_dom_sf"/>
</dbReference>
<dbReference type="CDD" id="cd00118">
    <property type="entry name" value="LysM"/>
    <property type="match status" value="1"/>
</dbReference>
<reference evidence="4" key="1">
    <citation type="submission" date="2018-02" db="EMBL/GenBank/DDBJ databases">
        <authorList>
            <person name="Hausmann B."/>
        </authorList>
    </citation>
    <scope>NUCLEOTIDE SEQUENCE [LARGE SCALE GENOMIC DNA]</scope>
    <source>
        <strain evidence="4">Peat soil MAG SbF1</strain>
    </source>
</reference>
<dbReference type="GO" id="GO:0008932">
    <property type="term" value="F:lytic endotransglycosylase activity"/>
    <property type="evidence" value="ECO:0007669"/>
    <property type="project" value="TreeGrafter"/>
</dbReference>
<dbReference type="PANTHER" id="PTHR33734:SF22">
    <property type="entry name" value="MEMBRANE-BOUND LYTIC MUREIN TRANSGLYCOSYLASE D"/>
    <property type="match status" value="1"/>
</dbReference>
<feature type="domain" description="LysM" evidence="2">
    <location>
        <begin position="1"/>
        <end position="46"/>
    </location>
</feature>
<name>A0A2U3L642_9FIRM</name>
<gene>
    <name evidence="3" type="ORF">SBF1_3860002</name>
</gene>
<dbReference type="PROSITE" id="PS51782">
    <property type="entry name" value="LYSM"/>
    <property type="match status" value="1"/>
</dbReference>
<evidence type="ECO:0000313" key="3">
    <source>
        <dbReference type="EMBL" id="SPF47385.1"/>
    </source>
</evidence>
<feature type="region of interest" description="Disordered" evidence="1">
    <location>
        <begin position="46"/>
        <end position="74"/>
    </location>
</feature>
<proteinExistence type="predicted"/>
<dbReference type="AlphaFoldDB" id="A0A2U3L642"/>
<dbReference type="InterPro" id="IPR018392">
    <property type="entry name" value="LysM"/>
</dbReference>
<evidence type="ECO:0000259" key="2">
    <source>
        <dbReference type="PROSITE" id="PS51782"/>
    </source>
</evidence>
<protein>
    <recommendedName>
        <fullName evidence="2">LysM domain-containing protein</fullName>
    </recommendedName>
</protein>
<dbReference type="Gene3D" id="3.10.350.10">
    <property type="entry name" value="LysM domain"/>
    <property type="match status" value="1"/>
</dbReference>
<dbReference type="Pfam" id="PF01476">
    <property type="entry name" value="LysM"/>
    <property type="match status" value="1"/>
</dbReference>
<dbReference type="PANTHER" id="PTHR33734">
    <property type="entry name" value="LYSM DOMAIN-CONTAINING GPI-ANCHORED PROTEIN 2"/>
    <property type="match status" value="1"/>
</dbReference>
<organism evidence="3 4">
    <name type="scientific">Candidatus Desulfosporosinus infrequens</name>
    <dbReference type="NCBI Taxonomy" id="2043169"/>
    <lineage>
        <taxon>Bacteria</taxon>
        <taxon>Bacillati</taxon>
        <taxon>Bacillota</taxon>
        <taxon>Clostridia</taxon>
        <taxon>Eubacteriales</taxon>
        <taxon>Desulfitobacteriaceae</taxon>
        <taxon>Desulfosporosinus</taxon>
    </lineage>
</organism>
<sequence>MYYTVKSGDTLYKIATKYGTTVSNLMSLNSQITNANQISIGEKIKVSSGSKKSKSWKKKSSTSTPSTHEHHHGW</sequence>
<dbReference type="Proteomes" id="UP000238916">
    <property type="component" value="Unassembled WGS sequence"/>
</dbReference>
<dbReference type="EMBL" id="OMOF01000319">
    <property type="protein sequence ID" value="SPF47385.1"/>
    <property type="molecule type" value="Genomic_DNA"/>
</dbReference>